<accession>A0ABT4SBY6</accession>
<keyword evidence="2" id="KW-1185">Reference proteome</keyword>
<proteinExistence type="predicted"/>
<dbReference type="RefSeq" id="WP_270155394.1">
    <property type="nucleotide sequence ID" value="NZ_JAPNNL010000046.1"/>
</dbReference>
<dbReference type="Proteomes" id="UP001144036">
    <property type="component" value="Unassembled WGS sequence"/>
</dbReference>
<dbReference type="EMBL" id="JAPNNL010000046">
    <property type="protein sequence ID" value="MDA0634578.1"/>
    <property type="molecule type" value="Genomic_DNA"/>
</dbReference>
<comment type="caution">
    <text evidence="1">The sequence shown here is derived from an EMBL/GenBank/DDBJ whole genome shotgun (WGS) entry which is preliminary data.</text>
</comment>
<name>A0ABT4SBY6_9ACTN</name>
<reference evidence="1" key="1">
    <citation type="submission" date="2022-11" db="EMBL/GenBank/DDBJ databases">
        <title>Nonomuraea corallina sp. nov., a new species of the genus Nonomuraea isolated from sea side sediment in Thai sea.</title>
        <authorList>
            <person name="Ngamcharungchit C."/>
            <person name="Matsumoto A."/>
            <person name="Suriyachadkun C."/>
            <person name="Panbangred W."/>
            <person name="Inahashi Y."/>
            <person name="Intra B."/>
        </authorList>
    </citation>
    <scope>NUCLEOTIDE SEQUENCE</scope>
    <source>
        <strain evidence="1">MCN248</strain>
    </source>
</reference>
<gene>
    <name evidence="1" type="ORF">OUY22_14225</name>
</gene>
<organism evidence="1 2">
    <name type="scientific">Nonomuraea corallina</name>
    <dbReference type="NCBI Taxonomy" id="2989783"/>
    <lineage>
        <taxon>Bacteria</taxon>
        <taxon>Bacillati</taxon>
        <taxon>Actinomycetota</taxon>
        <taxon>Actinomycetes</taxon>
        <taxon>Streptosporangiales</taxon>
        <taxon>Streptosporangiaceae</taxon>
        <taxon>Nonomuraea</taxon>
    </lineage>
</organism>
<sequence length="315" mass="34050">METTRDLFLALARRYAFADLGALTPDPRIAEACEFGQRLLSLDAEDFAVDTKAVPPGLRRQARACHMPQTPREQPRGALESLRPAYGLLLEVIAIRWHRRELSPMIAAVHIAAEYLPLLAFEPHLGHAGDPGRWPEGLSAVGSRFGVIGDRECDHTKAEQSATNRTLRVAGEPAEGWRAYFDRQHSQVAGALAVCVATCRNPCTAMGWIAPEPRADLQQRARTALAFAETPLVRLRHAAPVGHGFGVPSPEEVLDAWERSRSVLVKSAVGEAAARDDGFPLPGLPSFFSAVATAPIEPSALLKGVSEHVASLIGD</sequence>
<evidence type="ECO:0000313" key="1">
    <source>
        <dbReference type="EMBL" id="MDA0634578.1"/>
    </source>
</evidence>
<evidence type="ECO:0000313" key="2">
    <source>
        <dbReference type="Proteomes" id="UP001144036"/>
    </source>
</evidence>
<protein>
    <submittedName>
        <fullName evidence="1">Uncharacterized protein</fullName>
    </submittedName>
</protein>